<name>A0ABP9GE69_9FLAO</name>
<evidence type="ECO:0000313" key="1">
    <source>
        <dbReference type="EMBL" id="GAA4938920.1"/>
    </source>
</evidence>
<sequence length="122" mass="13538">MYNMKKLFQILAIIGICLSLDSCYYDSIYEPIADDDDGSTIEEVTYNNDIAPIFGFCSNCHNGSQDPDLSEGNAYNSLVPAYVTAFDAEASPLYIKLEDGHQNQPASRIELVKTWIDQGALE</sequence>
<protein>
    <recommendedName>
        <fullName evidence="3">Cytochrome c domain-containing protein</fullName>
    </recommendedName>
</protein>
<evidence type="ECO:0000313" key="2">
    <source>
        <dbReference type="Proteomes" id="UP001501302"/>
    </source>
</evidence>
<organism evidence="1 2">
    <name type="scientific">Algibacter agarivorans</name>
    <dbReference type="NCBI Taxonomy" id="1109741"/>
    <lineage>
        <taxon>Bacteria</taxon>
        <taxon>Pseudomonadati</taxon>
        <taxon>Bacteroidota</taxon>
        <taxon>Flavobacteriia</taxon>
        <taxon>Flavobacteriales</taxon>
        <taxon>Flavobacteriaceae</taxon>
        <taxon>Algibacter</taxon>
    </lineage>
</organism>
<evidence type="ECO:0008006" key="3">
    <source>
        <dbReference type="Google" id="ProtNLM"/>
    </source>
</evidence>
<reference evidence="2" key="1">
    <citation type="journal article" date="2019" name="Int. J. Syst. Evol. Microbiol.">
        <title>The Global Catalogue of Microorganisms (GCM) 10K type strain sequencing project: providing services to taxonomists for standard genome sequencing and annotation.</title>
        <authorList>
            <consortium name="The Broad Institute Genomics Platform"/>
            <consortium name="The Broad Institute Genome Sequencing Center for Infectious Disease"/>
            <person name="Wu L."/>
            <person name="Ma J."/>
        </authorList>
    </citation>
    <scope>NUCLEOTIDE SEQUENCE [LARGE SCALE GENOMIC DNA]</scope>
    <source>
        <strain evidence="2">JCM 18285</strain>
    </source>
</reference>
<accession>A0ABP9GE69</accession>
<dbReference type="Proteomes" id="UP001501302">
    <property type="component" value="Unassembled WGS sequence"/>
</dbReference>
<dbReference type="EMBL" id="BAABJJ010000011">
    <property type="protein sequence ID" value="GAA4938920.1"/>
    <property type="molecule type" value="Genomic_DNA"/>
</dbReference>
<proteinExistence type="predicted"/>
<comment type="caution">
    <text evidence="1">The sequence shown here is derived from an EMBL/GenBank/DDBJ whole genome shotgun (WGS) entry which is preliminary data.</text>
</comment>
<gene>
    <name evidence="1" type="ORF">GCM10023314_09480</name>
</gene>
<keyword evidence="2" id="KW-1185">Reference proteome</keyword>